<feature type="compositionally biased region" description="Basic and acidic residues" evidence="1">
    <location>
        <begin position="26"/>
        <end position="38"/>
    </location>
</feature>
<evidence type="ECO:0000313" key="3">
    <source>
        <dbReference type="Proteomes" id="UP001345963"/>
    </source>
</evidence>
<dbReference type="Proteomes" id="UP001345963">
    <property type="component" value="Unassembled WGS sequence"/>
</dbReference>
<evidence type="ECO:0000256" key="1">
    <source>
        <dbReference type="SAM" id="MobiDB-lite"/>
    </source>
</evidence>
<feature type="non-terminal residue" evidence="2">
    <location>
        <position position="1"/>
    </location>
</feature>
<keyword evidence="3" id="KW-1185">Reference proteome</keyword>
<protein>
    <submittedName>
        <fullName evidence="2">Uncharacterized protein</fullName>
    </submittedName>
</protein>
<organism evidence="2 3">
    <name type="scientific">Ataeniobius toweri</name>
    <dbReference type="NCBI Taxonomy" id="208326"/>
    <lineage>
        <taxon>Eukaryota</taxon>
        <taxon>Metazoa</taxon>
        <taxon>Chordata</taxon>
        <taxon>Craniata</taxon>
        <taxon>Vertebrata</taxon>
        <taxon>Euteleostomi</taxon>
        <taxon>Actinopterygii</taxon>
        <taxon>Neopterygii</taxon>
        <taxon>Teleostei</taxon>
        <taxon>Neoteleostei</taxon>
        <taxon>Acanthomorphata</taxon>
        <taxon>Ovalentaria</taxon>
        <taxon>Atherinomorphae</taxon>
        <taxon>Cyprinodontiformes</taxon>
        <taxon>Goodeidae</taxon>
        <taxon>Ataeniobius</taxon>
    </lineage>
</organism>
<reference evidence="2 3" key="1">
    <citation type="submission" date="2021-07" db="EMBL/GenBank/DDBJ databases">
        <authorList>
            <person name="Palmer J.M."/>
        </authorList>
    </citation>
    <scope>NUCLEOTIDE SEQUENCE [LARGE SCALE GENOMIC DNA]</scope>
    <source>
        <strain evidence="2 3">AT_MEX2019</strain>
        <tissue evidence="2">Muscle</tissue>
    </source>
</reference>
<name>A0ABU7CD06_9TELE</name>
<gene>
    <name evidence="2" type="ORF">ATANTOWER_030250</name>
</gene>
<dbReference type="EMBL" id="JAHUTI010086745">
    <property type="protein sequence ID" value="MED6259755.1"/>
    <property type="molecule type" value="Genomic_DNA"/>
</dbReference>
<feature type="compositionally biased region" description="Acidic residues" evidence="1">
    <location>
        <begin position="39"/>
        <end position="57"/>
    </location>
</feature>
<feature type="compositionally biased region" description="Basic and acidic residues" evidence="1">
    <location>
        <begin position="1"/>
        <end position="17"/>
    </location>
</feature>
<accession>A0ABU7CD06</accession>
<comment type="caution">
    <text evidence="2">The sequence shown here is derived from an EMBL/GenBank/DDBJ whole genome shotgun (WGS) entry which is preliminary data.</text>
</comment>
<sequence length="107" mass="12080">ADHAGPARDKGGDKVDSESAGPAHLINKDPDKKMREFSSDCEDADTADSSPDTDEEDPMVQDVLVNLWYRYKRWKILMIINFLLTFSSGSCFPQQQRMLEKIQTTKG</sequence>
<evidence type="ECO:0000313" key="2">
    <source>
        <dbReference type="EMBL" id="MED6259755.1"/>
    </source>
</evidence>
<proteinExistence type="predicted"/>
<feature type="region of interest" description="Disordered" evidence="1">
    <location>
        <begin position="1"/>
        <end position="57"/>
    </location>
</feature>